<dbReference type="EMBL" id="JAUSVS010000018">
    <property type="protein sequence ID" value="MDQ0466981.1"/>
    <property type="molecule type" value="Genomic_DNA"/>
</dbReference>
<reference evidence="1 2" key="1">
    <citation type="submission" date="2023-07" db="EMBL/GenBank/DDBJ databases">
        <title>Genomic Encyclopedia of Type Strains, Phase IV (KMG-IV): sequencing the most valuable type-strain genomes for metagenomic binning, comparative biology and taxonomic classification.</title>
        <authorList>
            <person name="Goeker M."/>
        </authorList>
    </citation>
    <scope>NUCLEOTIDE SEQUENCE [LARGE SCALE GENOMIC DNA]</scope>
    <source>
        <strain evidence="1 2">DSM 18695</strain>
    </source>
</reference>
<dbReference type="Proteomes" id="UP001228905">
    <property type="component" value="Unassembled WGS sequence"/>
</dbReference>
<proteinExistence type="predicted"/>
<dbReference type="Pfam" id="PF10116">
    <property type="entry name" value="Host_attach"/>
    <property type="match status" value="1"/>
</dbReference>
<dbReference type="InterPro" id="IPR019291">
    <property type="entry name" value="Host_attachment_protein"/>
</dbReference>
<sequence>MPKPRKLLFLLTDGGRARLVRRSPETGDYVTLEELDHTERLKTLRAELRASPPARNFVSFSAGRHTVGREDYYRQAKADFAAEAARLAEAVMRRQGLDELFLAAPPRMIGLLRDQFGPRVHVAGTLNKDLTKTPNHALHAWLDEALFAVRAAG</sequence>
<evidence type="ECO:0000313" key="2">
    <source>
        <dbReference type="Proteomes" id="UP001228905"/>
    </source>
</evidence>
<organism evidence="1 2">
    <name type="scientific">Caulobacter ginsengisoli</name>
    <dbReference type="NCBI Taxonomy" id="400775"/>
    <lineage>
        <taxon>Bacteria</taxon>
        <taxon>Pseudomonadati</taxon>
        <taxon>Pseudomonadota</taxon>
        <taxon>Alphaproteobacteria</taxon>
        <taxon>Caulobacterales</taxon>
        <taxon>Caulobacteraceae</taxon>
        <taxon>Caulobacter</taxon>
    </lineage>
</organism>
<keyword evidence="2" id="KW-1185">Reference proteome</keyword>
<accession>A0ABU0J098</accession>
<name>A0ABU0J098_9CAUL</name>
<comment type="caution">
    <text evidence="1">The sequence shown here is derived from an EMBL/GenBank/DDBJ whole genome shotgun (WGS) entry which is preliminary data.</text>
</comment>
<evidence type="ECO:0000313" key="1">
    <source>
        <dbReference type="EMBL" id="MDQ0466981.1"/>
    </source>
</evidence>
<dbReference type="RefSeq" id="WP_307353256.1">
    <property type="nucleotide sequence ID" value="NZ_JAUSVS010000018.1"/>
</dbReference>
<protein>
    <submittedName>
        <fullName evidence="1">Protein required for attachment to host cells</fullName>
    </submittedName>
</protein>
<gene>
    <name evidence="1" type="ORF">QO010_004778</name>
</gene>